<dbReference type="Proteomes" id="UP000028933">
    <property type="component" value="Chromosome"/>
</dbReference>
<reference evidence="1" key="2">
    <citation type="journal article" date="2015" name="Genome Biol. Evol.">
        <title>Complete Genome Sequence and Transcriptomic Analysis of the Novel Pathogen Elizabethkingia anophelis in Response to Oxidative Stress.</title>
        <authorList>
            <person name="Li Y."/>
            <person name="Liu Y."/>
            <person name="Chew S.C."/>
            <person name="Tay M."/>
            <person name="Salido M.M."/>
            <person name="Teo J."/>
            <person name="Lauro F.M."/>
            <person name="Givskov M."/>
            <person name="Yang L."/>
        </authorList>
    </citation>
    <scope>NUCLEOTIDE SEQUENCE</scope>
    <source>
        <strain evidence="1">NUHP1</strain>
    </source>
</reference>
<proteinExistence type="predicted"/>
<name>A0A077EHR4_9FLAO</name>
<dbReference type="AlphaFoldDB" id="A0A077EHR4"/>
<dbReference type="RefSeq" id="WP_024566327.1">
    <property type="nucleotide sequence ID" value="NZ_CP007547.1"/>
</dbReference>
<dbReference type="eggNOG" id="COG1002">
    <property type="taxonomic scope" value="Bacteria"/>
</dbReference>
<sequence length="971" mass="114526">MVKKSIFSEVFLSKFLYDFKLSTVPNIRRIKDVVDSLIKELESGKLSSLKEEEIKSRFVTSFFGDILSFNYGNANAWMLREEKKSLTDGTKPDAVLGYFYADKEKDEVRVVIEVKDANTKLDEKQKREKNISPVEQAFGYAHKTGGNCNWVIVTNINEIRFYSAQDSSCFQVYMLKELNDESKLKELLFLFHKDRFIKHDLLEKSNTDKLFELSKLKSKTEGEYLHIIDKMYYSLKRFEEFGFVDPDYLASIKPFNILDEYVWHYHDFKLFTINPEIYNLLTQITINEQEISFSDSLKEELKGFDVNEAIEKLKWSFKFLNKCLITEIHAVRDYELEVKPQKNVIKPPKTHIFSCKEDNIIKMNIDLLSTNIDCDCLICNYRNFDFDRFIRKLKQAEGNLDHNSIEHAFGNFLVSSNDYRTPYFILNEIRNTTKSTPEKSVTYFLATLNSTFLYNLIEMSEIDDTEEIRSHIRAIDLDKLLYNELEFYIERELLEYLKKVKDDDIIHKVQDNVESLLEQVNKLKKLIDDGGWQSGPNYAYNLLVNYEKCFKHHYNNSIFYVKFDRYKKISRLILQALLISYNTPGYGLVTFNDFILTESILHIPSSKLQEILSEQETIDVDNNSVEKLLSKLKNLLYSYVQTGFFNDFTKNDIVTVQLENWDFAQLYTTIFTNIFTILSRINVTKEQFAPVVKPLIGFLDNEDKLAHYNLREFENFVIKKGNLFDDYDLESILNIAIRRDKMYNNKYEGIIRNIPKAFLKHKPQYQYSNRNLVSKLLLNCEREDGTFKNYRNTINLAKIANEPCRQILRKAFTDFLDNEFDDEFYALLLHAGILRFDEGVYFEKYLSQINAEVNHRTFKLGNVKPISTSFINFILLKSKLKIDAELECFDKLEDLNAFESWLLNPKKFDYRFFDSDWLIVLSEYPTFLERLANIDDIATAAEERLEREYNASLAEIKYRYLMSSSQTTKEN</sequence>
<organism evidence="1 2">
    <name type="scientific">Elizabethkingia anophelis NUHP1</name>
    <dbReference type="NCBI Taxonomy" id="1338011"/>
    <lineage>
        <taxon>Bacteria</taxon>
        <taxon>Pseudomonadati</taxon>
        <taxon>Bacteroidota</taxon>
        <taxon>Flavobacteriia</taxon>
        <taxon>Flavobacteriales</taxon>
        <taxon>Weeksellaceae</taxon>
        <taxon>Elizabethkingia</taxon>
    </lineage>
</organism>
<evidence type="ECO:0000313" key="1">
    <source>
        <dbReference type="EMBL" id="AIL46997.1"/>
    </source>
</evidence>
<evidence type="ECO:0000313" key="2">
    <source>
        <dbReference type="Proteomes" id="UP000028933"/>
    </source>
</evidence>
<dbReference type="KEGG" id="eao:BD94_3222"/>
<gene>
    <name evidence="1" type="ORF">BD94_3222</name>
</gene>
<protein>
    <submittedName>
        <fullName evidence="1">Uncharacterized protein</fullName>
    </submittedName>
</protein>
<accession>A0A077EHR4</accession>
<dbReference type="HOGENOM" id="CLU_309014_0_0_10"/>
<dbReference type="EMBL" id="CP007547">
    <property type="protein sequence ID" value="AIL46997.1"/>
    <property type="molecule type" value="Genomic_DNA"/>
</dbReference>
<reference evidence="1" key="1">
    <citation type="journal article" date="2013" name="Lancet">
        <title>First case of E anophelis outbreak in an intensive-care unit.</title>
        <authorList>
            <person name="Teo J."/>
            <person name="Tan S.Y."/>
            <person name="Tay M."/>
            <person name="Ding Y."/>
            <person name="Kjelleberg S."/>
            <person name="Givskov M."/>
            <person name="Lin R.T."/>
            <person name="Yang L."/>
        </authorList>
    </citation>
    <scope>NUCLEOTIDE SEQUENCE [LARGE SCALE GENOMIC DNA]</scope>
    <source>
        <strain evidence="1">NUHP1</strain>
    </source>
</reference>
<dbReference type="STRING" id="1338011.BD94_3222"/>